<dbReference type="PANTHER" id="PTHR21261:SF15">
    <property type="entry name" value="BEATEN PATH IIIA, ISOFORM D-RELATED"/>
    <property type="match status" value="1"/>
</dbReference>
<gene>
    <name evidence="2" type="primary">LOC106477432</name>
</gene>
<dbReference type="RefSeq" id="XP_013793454.2">
    <property type="nucleotide sequence ID" value="XM_013938000.2"/>
</dbReference>
<dbReference type="PANTHER" id="PTHR21261">
    <property type="entry name" value="BEAT PROTEIN"/>
    <property type="match status" value="1"/>
</dbReference>
<evidence type="ECO:0000313" key="2">
    <source>
        <dbReference type="RefSeq" id="XP_013793454.2"/>
    </source>
</evidence>
<accession>A0ABM1C3D3</accession>
<feature type="non-terminal residue" evidence="2">
    <location>
        <position position="1"/>
    </location>
</feature>
<dbReference type="GeneID" id="106477432"/>
<evidence type="ECO:0000313" key="1">
    <source>
        <dbReference type="Proteomes" id="UP000694941"/>
    </source>
</evidence>
<dbReference type="Proteomes" id="UP000694941">
    <property type="component" value="Unplaced"/>
</dbReference>
<reference evidence="2" key="1">
    <citation type="submission" date="2025-08" db="UniProtKB">
        <authorList>
            <consortium name="RefSeq"/>
        </authorList>
    </citation>
    <scope>IDENTIFICATION</scope>
    <source>
        <tissue evidence="2">Muscle</tissue>
    </source>
</reference>
<protein>
    <submittedName>
        <fullName evidence="2">Uncharacterized protein LOC106477432</fullName>
    </submittedName>
</protein>
<proteinExistence type="predicted"/>
<organism evidence="1 2">
    <name type="scientific">Limulus polyphemus</name>
    <name type="common">Atlantic horseshoe crab</name>
    <dbReference type="NCBI Taxonomy" id="6850"/>
    <lineage>
        <taxon>Eukaryota</taxon>
        <taxon>Metazoa</taxon>
        <taxon>Ecdysozoa</taxon>
        <taxon>Arthropoda</taxon>
        <taxon>Chelicerata</taxon>
        <taxon>Merostomata</taxon>
        <taxon>Xiphosura</taxon>
        <taxon>Limulidae</taxon>
        <taxon>Limulus</taxon>
    </lineage>
</organism>
<keyword evidence="1" id="KW-1185">Reference proteome</keyword>
<name>A0ABM1C3D3_LIMPO</name>
<sequence>PNGPNIGVKQHSRYEVGDMMEANCTSAFSNQIAKLLWQINDVEADPDYLMQYPPRRNSNLSSTVLGLKFNVRANQFQKGEMRLKCTSMLFKVIYERSEETVIGGKQQSSGLHVSESTSSVHGNVMRPSRSLNCVIGLFLFLHKLM</sequence>